<evidence type="ECO:0000313" key="2">
    <source>
        <dbReference type="EMBL" id="HIU10555.1"/>
    </source>
</evidence>
<gene>
    <name evidence="2" type="ORF">IAB00_04825</name>
</gene>
<sequence>MMKENFSLEKAMHRVNAILQHPTYQTWIIAINEAERGRDFCRHGLEHALDVARIAYALWLDAGGNPVAKDIVYAAALLHDVGRWQQYAEGGLDHAEAGAKLAEPLLLEVGYHPQVTAEIVKAIRLHSRGGGEGLSAVLYRADKLSRPCFLCSSRAKCHWPQDKMNNSLLY</sequence>
<dbReference type="SMART" id="SM00471">
    <property type="entry name" value="HDc"/>
    <property type="match status" value="1"/>
</dbReference>
<reference evidence="2" key="1">
    <citation type="submission" date="2020-10" db="EMBL/GenBank/DDBJ databases">
        <authorList>
            <person name="Gilroy R."/>
        </authorList>
    </citation>
    <scope>NUCLEOTIDE SEQUENCE</scope>
    <source>
        <strain evidence="2">2830</strain>
    </source>
</reference>
<dbReference type="SUPFAM" id="SSF109604">
    <property type="entry name" value="HD-domain/PDEase-like"/>
    <property type="match status" value="1"/>
</dbReference>
<dbReference type="PROSITE" id="PS51831">
    <property type="entry name" value="HD"/>
    <property type="match status" value="1"/>
</dbReference>
<accession>A0A9D1HK58</accession>
<dbReference type="EMBL" id="DVMH01000024">
    <property type="protein sequence ID" value="HIU10555.1"/>
    <property type="molecule type" value="Genomic_DNA"/>
</dbReference>
<dbReference type="InterPro" id="IPR006674">
    <property type="entry name" value="HD_domain"/>
</dbReference>
<dbReference type="Proteomes" id="UP000824124">
    <property type="component" value="Unassembled WGS sequence"/>
</dbReference>
<evidence type="ECO:0000259" key="1">
    <source>
        <dbReference type="PROSITE" id="PS51831"/>
    </source>
</evidence>
<name>A0A9D1HK58_9FIRM</name>
<dbReference type="AlphaFoldDB" id="A0A9D1HK58"/>
<feature type="domain" description="HD" evidence="1">
    <location>
        <begin position="44"/>
        <end position="147"/>
    </location>
</feature>
<protein>
    <submittedName>
        <fullName evidence="2">HD domain-containing protein</fullName>
    </submittedName>
</protein>
<dbReference type="Gene3D" id="1.10.3210.10">
    <property type="entry name" value="Hypothetical protein af1432"/>
    <property type="match status" value="1"/>
</dbReference>
<dbReference type="NCBIfam" id="TIGR00277">
    <property type="entry name" value="HDIG"/>
    <property type="match status" value="1"/>
</dbReference>
<dbReference type="Pfam" id="PF01966">
    <property type="entry name" value="HD"/>
    <property type="match status" value="1"/>
</dbReference>
<comment type="caution">
    <text evidence="2">The sequence shown here is derived from an EMBL/GenBank/DDBJ whole genome shotgun (WGS) entry which is preliminary data.</text>
</comment>
<dbReference type="InterPro" id="IPR003607">
    <property type="entry name" value="HD/PDEase_dom"/>
</dbReference>
<evidence type="ECO:0000313" key="3">
    <source>
        <dbReference type="Proteomes" id="UP000824124"/>
    </source>
</evidence>
<dbReference type="InterPro" id="IPR006675">
    <property type="entry name" value="HDIG_dom"/>
</dbReference>
<organism evidence="2 3">
    <name type="scientific">Candidatus Avidehalobacter gallistercoris</name>
    <dbReference type="NCBI Taxonomy" id="2840694"/>
    <lineage>
        <taxon>Bacteria</taxon>
        <taxon>Bacillati</taxon>
        <taxon>Bacillota</taxon>
        <taxon>Clostridia</taxon>
        <taxon>Eubacteriales</taxon>
        <taxon>Peptococcaceae</taxon>
        <taxon>Peptococcaceae incertae sedis</taxon>
        <taxon>Candidatus Avidehalobacter</taxon>
    </lineage>
</organism>
<reference evidence="2" key="2">
    <citation type="journal article" date="2021" name="PeerJ">
        <title>Extensive microbial diversity within the chicken gut microbiome revealed by metagenomics and culture.</title>
        <authorList>
            <person name="Gilroy R."/>
            <person name="Ravi A."/>
            <person name="Getino M."/>
            <person name="Pursley I."/>
            <person name="Horton D.L."/>
            <person name="Alikhan N.F."/>
            <person name="Baker D."/>
            <person name="Gharbi K."/>
            <person name="Hall N."/>
            <person name="Watson M."/>
            <person name="Adriaenssens E.M."/>
            <person name="Foster-Nyarko E."/>
            <person name="Jarju S."/>
            <person name="Secka A."/>
            <person name="Antonio M."/>
            <person name="Oren A."/>
            <person name="Chaudhuri R.R."/>
            <person name="La Ragione R."/>
            <person name="Hildebrand F."/>
            <person name="Pallen M.J."/>
        </authorList>
    </citation>
    <scope>NUCLEOTIDE SEQUENCE</scope>
    <source>
        <strain evidence="2">2830</strain>
    </source>
</reference>
<proteinExistence type="predicted"/>
<dbReference type="CDD" id="cd00077">
    <property type="entry name" value="HDc"/>
    <property type="match status" value="1"/>
</dbReference>